<proteinExistence type="predicted"/>
<evidence type="ECO:0000256" key="1">
    <source>
        <dbReference type="SAM" id="MobiDB-lite"/>
    </source>
</evidence>
<reference evidence="3" key="2">
    <citation type="journal article" date="2023" name="IMA Fungus">
        <title>Comparative genomic study of the Penicillium genus elucidates a diverse pangenome and 15 lateral gene transfer events.</title>
        <authorList>
            <person name="Petersen C."/>
            <person name="Sorensen T."/>
            <person name="Nielsen M.R."/>
            <person name="Sondergaard T.E."/>
            <person name="Sorensen J.L."/>
            <person name="Fitzpatrick D.A."/>
            <person name="Frisvad J.C."/>
            <person name="Nielsen K.L."/>
        </authorList>
    </citation>
    <scope>NUCLEOTIDE SEQUENCE</scope>
    <source>
        <strain evidence="3">IBT 30728</strain>
    </source>
</reference>
<keyword evidence="2" id="KW-0812">Transmembrane</keyword>
<dbReference type="EMBL" id="JAPWDQ010000005">
    <property type="protein sequence ID" value="KAJ5485369.1"/>
    <property type="molecule type" value="Genomic_DNA"/>
</dbReference>
<protein>
    <submittedName>
        <fullName evidence="3">Uncharacterized protein</fullName>
    </submittedName>
</protein>
<keyword evidence="2" id="KW-1133">Transmembrane helix</keyword>
<keyword evidence="4" id="KW-1185">Reference proteome</keyword>
<feature type="region of interest" description="Disordered" evidence="1">
    <location>
        <begin position="46"/>
        <end position="109"/>
    </location>
</feature>
<evidence type="ECO:0000256" key="2">
    <source>
        <dbReference type="SAM" id="Phobius"/>
    </source>
</evidence>
<dbReference type="Proteomes" id="UP001148312">
    <property type="component" value="Unassembled WGS sequence"/>
</dbReference>
<evidence type="ECO:0000313" key="4">
    <source>
        <dbReference type="Proteomes" id="UP001148312"/>
    </source>
</evidence>
<dbReference type="AlphaFoldDB" id="A0A9X0BUN8"/>
<sequence>MLRVLSAGQWVHSPITSAVVVTSVVTETVRPTVTSTQIIIVGLTRTEASSPSSPFAPNAGPSPQPEVTGWPTQPEPDQTNAGQTQTWAPDIPNPSHLPVPTTSLTEQTHPTPTKITATLMTSLSDNPARAPSVLPLPLPSVVTSSMSTSTMSVASTASSRPGTTSLDPELRSRTLITFSRAPAAITPMSFPVTFTSLSATPSLSSAAGVTSESTFADSPHSESKPAMPSGAIVACVVGGVVCLGLVILACIFCSRRKGQGLLSSLGMASRRKSDDSLTTLHALRDSEAFPMGAVLPSQHPNMALQTTLNQLPLVDPAKHESTISVRILPSSPRGNEVGLPPCCSGAPRNQVQTCLRTPWTMSDHSDYGSDESKLDYLRPVDFGSEAHVNSLHAASNGAKKDTIKVNLTGFPELDRLAPRRDYEMRMRTRSNPFDLELPLTDVQENERPNKA</sequence>
<dbReference type="GeneID" id="81625208"/>
<feature type="compositionally biased region" description="Polar residues" evidence="1">
    <location>
        <begin position="100"/>
        <end position="109"/>
    </location>
</feature>
<feature type="compositionally biased region" description="Polar residues" evidence="1">
    <location>
        <begin position="75"/>
        <end position="87"/>
    </location>
</feature>
<reference evidence="3" key="1">
    <citation type="submission" date="2022-12" db="EMBL/GenBank/DDBJ databases">
        <authorList>
            <person name="Petersen C."/>
        </authorList>
    </citation>
    <scope>NUCLEOTIDE SEQUENCE</scope>
    <source>
        <strain evidence="3">IBT 30728</strain>
    </source>
</reference>
<gene>
    <name evidence="3" type="ORF">N7539_005357</name>
</gene>
<keyword evidence="2" id="KW-0472">Membrane</keyword>
<feature type="compositionally biased region" description="Low complexity" evidence="1">
    <location>
        <begin position="48"/>
        <end position="61"/>
    </location>
</feature>
<name>A0A9X0BUN8_9EURO</name>
<accession>A0A9X0BUN8</accession>
<evidence type="ECO:0000313" key="3">
    <source>
        <dbReference type="EMBL" id="KAJ5485369.1"/>
    </source>
</evidence>
<comment type="caution">
    <text evidence="3">The sequence shown here is derived from an EMBL/GenBank/DDBJ whole genome shotgun (WGS) entry which is preliminary data.</text>
</comment>
<feature type="transmembrane region" description="Helical" evidence="2">
    <location>
        <begin position="231"/>
        <end position="253"/>
    </location>
</feature>
<dbReference type="RefSeq" id="XP_056790153.1">
    <property type="nucleotide sequence ID" value="XM_056934959.1"/>
</dbReference>
<organism evidence="3 4">
    <name type="scientific">Penicillium diatomitis</name>
    <dbReference type="NCBI Taxonomy" id="2819901"/>
    <lineage>
        <taxon>Eukaryota</taxon>
        <taxon>Fungi</taxon>
        <taxon>Dikarya</taxon>
        <taxon>Ascomycota</taxon>
        <taxon>Pezizomycotina</taxon>
        <taxon>Eurotiomycetes</taxon>
        <taxon>Eurotiomycetidae</taxon>
        <taxon>Eurotiales</taxon>
        <taxon>Aspergillaceae</taxon>
        <taxon>Penicillium</taxon>
    </lineage>
</organism>